<organism evidence="3 4">
    <name type="scientific">Saccharospirillum salsuginis</name>
    <dbReference type="NCBI Taxonomy" id="418750"/>
    <lineage>
        <taxon>Bacteria</taxon>
        <taxon>Pseudomonadati</taxon>
        <taxon>Pseudomonadota</taxon>
        <taxon>Gammaproteobacteria</taxon>
        <taxon>Oceanospirillales</taxon>
        <taxon>Saccharospirillaceae</taxon>
        <taxon>Saccharospirillum</taxon>
    </lineage>
</organism>
<keyword evidence="1" id="KW-0472">Membrane</keyword>
<reference evidence="3" key="1">
    <citation type="journal article" date="2014" name="Int. J. Syst. Evol. Microbiol.">
        <title>Complete genome sequence of Corynebacterium casei LMG S-19264T (=DSM 44701T), isolated from a smear-ripened cheese.</title>
        <authorList>
            <consortium name="US DOE Joint Genome Institute (JGI-PGF)"/>
            <person name="Walter F."/>
            <person name="Albersmeier A."/>
            <person name="Kalinowski J."/>
            <person name="Ruckert C."/>
        </authorList>
    </citation>
    <scope>NUCLEOTIDE SEQUENCE</scope>
    <source>
        <strain evidence="3">KCTC 22169</strain>
    </source>
</reference>
<evidence type="ECO:0000313" key="3">
    <source>
        <dbReference type="EMBL" id="GGX44979.1"/>
    </source>
</evidence>
<sequence length="303" mass="34425">MYEAHFGLQQRPFSLSPDTALFVRLEDHEACYSLLTHVLDTGEGFLKVIGDVGTGKTILCRRLLRYLSDDETARDRFHSVYIPNPMLSPVGLYRAVGQELGLNLSEQADNAALLDHINRRILALAEQKRGVVIVVDEAQSLPAKTLEALRLITNLETEQQKLVQIILFGQPELDDLLNQKRFRQLRQRITFAHYLKPLDRQATRQYLDYRLSRCGYNGPPLFDQRTVKALHRRARGVPRMINVLAHKALLSAFSDRRRQLKPADIDRAYRDSRPEPDSSGWLAPSMALLAVGALLAVSAWSFL</sequence>
<dbReference type="InterPro" id="IPR049945">
    <property type="entry name" value="AAA_22"/>
</dbReference>
<dbReference type="GO" id="GO:0016887">
    <property type="term" value="F:ATP hydrolysis activity"/>
    <property type="evidence" value="ECO:0007669"/>
    <property type="project" value="InterPro"/>
</dbReference>
<gene>
    <name evidence="3" type="primary">mshM</name>
    <name evidence="3" type="ORF">GCM10007392_09730</name>
</gene>
<keyword evidence="1" id="KW-0812">Transmembrane</keyword>
<proteinExistence type="predicted"/>
<dbReference type="Proteomes" id="UP000626148">
    <property type="component" value="Unassembled WGS sequence"/>
</dbReference>
<name>A0A918K305_9GAMM</name>
<keyword evidence="1" id="KW-1133">Transmembrane helix</keyword>
<feature type="transmembrane region" description="Helical" evidence="1">
    <location>
        <begin position="281"/>
        <end position="302"/>
    </location>
</feature>
<dbReference type="PANTHER" id="PTHR35894:SF7">
    <property type="entry name" value="GENERAL SECRETION PATHWAY PROTEIN A-RELATED"/>
    <property type="match status" value="1"/>
</dbReference>
<feature type="domain" description="ORC1/DEAH AAA+ ATPase" evidence="2">
    <location>
        <begin position="42"/>
        <end position="177"/>
    </location>
</feature>
<dbReference type="AlphaFoldDB" id="A0A918K305"/>
<comment type="caution">
    <text evidence="3">The sequence shown here is derived from an EMBL/GenBank/DDBJ whole genome shotgun (WGS) entry which is preliminary data.</text>
</comment>
<dbReference type="PANTHER" id="PTHR35894">
    <property type="entry name" value="GENERAL SECRETION PATHWAY PROTEIN A-RELATED"/>
    <property type="match status" value="1"/>
</dbReference>
<evidence type="ECO:0000259" key="2">
    <source>
        <dbReference type="Pfam" id="PF13401"/>
    </source>
</evidence>
<dbReference type="CDD" id="cd00009">
    <property type="entry name" value="AAA"/>
    <property type="match status" value="1"/>
</dbReference>
<dbReference type="RefSeq" id="WP_189607367.1">
    <property type="nucleotide sequence ID" value="NZ_BMXR01000002.1"/>
</dbReference>
<dbReference type="Gene3D" id="3.40.50.300">
    <property type="entry name" value="P-loop containing nucleotide triphosphate hydrolases"/>
    <property type="match status" value="1"/>
</dbReference>
<dbReference type="InterPro" id="IPR052026">
    <property type="entry name" value="ExeA_AAA_ATPase_DNA-bind"/>
</dbReference>
<evidence type="ECO:0000313" key="4">
    <source>
        <dbReference type="Proteomes" id="UP000626148"/>
    </source>
</evidence>
<evidence type="ECO:0000256" key="1">
    <source>
        <dbReference type="SAM" id="Phobius"/>
    </source>
</evidence>
<accession>A0A918K305</accession>
<dbReference type="SUPFAM" id="SSF52540">
    <property type="entry name" value="P-loop containing nucleoside triphosphate hydrolases"/>
    <property type="match status" value="1"/>
</dbReference>
<protein>
    <submittedName>
        <fullName evidence="3">MSHA biogenesis protein MshM</fullName>
    </submittedName>
</protein>
<dbReference type="EMBL" id="BMXR01000002">
    <property type="protein sequence ID" value="GGX44979.1"/>
    <property type="molecule type" value="Genomic_DNA"/>
</dbReference>
<dbReference type="Pfam" id="PF13401">
    <property type="entry name" value="AAA_22"/>
    <property type="match status" value="1"/>
</dbReference>
<dbReference type="InterPro" id="IPR027417">
    <property type="entry name" value="P-loop_NTPase"/>
</dbReference>
<reference evidence="3" key="2">
    <citation type="submission" date="2020-09" db="EMBL/GenBank/DDBJ databases">
        <authorList>
            <person name="Sun Q."/>
            <person name="Kim S."/>
        </authorList>
    </citation>
    <scope>NUCLEOTIDE SEQUENCE</scope>
    <source>
        <strain evidence="3">KCTC 22169</strain>
    </source>
</reference>
<keyword evidence="4" id="KW-1185">Reference proteome</keyword>